<comment type="caution">
    <text evidence="2">The sequence shown here is derived from an EMBL/GenBank/DDBJ whole genome shotgun (WGS) entry which is preliminary data.</text>
</comment>
<evidence type="ECO:0000313" key="3">
    <source>
        <dbReference type="Proteomes" id="UP000198462"/>
    </source>
</evidence>
<evidence type="ECO:0000256" key="1">
    <source>
        <dbReference type="SAM" id="SignalP"/>
    </source>
</evidence>
<feature type="signal peptide" evidence="1">
    <location>
        <begin position="1"/>
        <end position="25"/>
    </location>
</feature>
<dbReference type="EMBL" id="NFZT01000001">
    <property type="protein sequence ID" value="OWV32993.1"/>
    <property type="molecule type" value="Genomic_DNA"/>
</dbReference>
<dbReference type="PANTHER" id="PTHR37691:SF1">
    <property type="entry name" value="BLR3518 PROTEIN"/>
    <property type="match status" value="1"/>
</dbReference>
<dbReference type="InterPro" id="IPR003787">
    <property type="entry name" value="Sulphur_relay_DsrE/F-like"/>
</dbReference>
<dbReference type="PANTHER" id="PTHR37691">
    <property type="entry name" value="BLR3518 PROTEIN"/>
    <property type="match status" value="1"/>
</dbReference>
<name>A0A219B4D0_9SPHN</name>
<dbReference type="OrthoDB" id="7206705at2"/>
<feature type="chain" id="PRO_5012194532" evidence="1">
    <location>
        <begin position="26"/>
        <end position="187"/>
    </location>
</feature>
<dbReference type="AlphaFoldDB" id="A0A219B4D0"/>
<evidence type="ECO:0000313" key="2">
    <source>
        <dbReference type="EMBL" id="OWV32993.1"/>
    </source>
</evidence>
<accession>A0A219B4D0</accession>
<reference evidence="3" key="1">
    <citation type="submission" date="2017-05" db="EMBL/GenBank/DDBJ databases">
        <authorList>
            <person name="Lin X."/>
        </authorList>
    </citation>
    <scope>NUCLEOTIDE SEQUENCE [LARGE SCALE GENOMIC DNA]</scope>
    <source>
        <strain evidence="3">JLT2012</strain>
    </source>
</reference>
<dbReference type="RefSeq" id="WP_088711783.1">
    <property type="nucleotide sequence ID" value="NZ_NFZT01000001.1"/>
</dbReference>
<sequence length="187" mass="19559">MTHPCLAAARFALPALLLLAAPASAQGLPDSFVTGPRIEGYGPAAPVDQDNPVEAGEEFRHSFDISAGSEPGELNRGLVTAARFLNMHAASGARDQDVTVALVVHGDALASLLKTDSYASRFDGLDNPNAPLVAALIAESISIQVCGQSAESQGFAREEFLPGVEMALSAMTAHARLQRDGYTLNPF</sequence>
<dbReference type="Proteomes" id="UP000198462">
    <property type="component" value="Unassembled WGS sequence"/>
</dbReference>
<proteinExistence type="predicted"/>
<gene>
    <name evidence="2" type="ORF">B5C34_05640</name>
</gene>
<protein>
    <submittedName>
        <fullName evidence="2">Uncharacterized protein</fullName>
    </submittedName>
</protein>
<dbReference type="InterPro" id="IPR027396">
    <property type="entry name" value="DsrEFH-like"/>
</dbReference>
<dbReference type="Gene3D" id="3.40.1260.10">
    <property type="entry name" value="DsrEFH-like"/>
    <property type="match status" value="1"/>
</dbReference>
<keyword evidence="1" id="KW-0732">Signal</keyword>
<dbReference type="SUPFAM" id="SSF75169">
    <property type="entry name" value="DsrEFH-like"/>
    <property type="match status" value="1"/>
</dbReference>
<organism evidence="2 3">
    <name type="scientific">Pacificimonas flava</name>
    <dbReference type="NCBI Taxonomy" id="1234595"/>
    <lineage>
        <taxon>Bacteria</taxon>
        <taxon>Pseudomonadati</taxon>
        <taxon>Pseudomonadota</taxon>
        <taxon>Alphaproteobacteria</taxon>
        <taxon>Sphingomonadales</taxon>
        <taxon>Sphingosinicellaceae</taxon>
        <taxon>Pacificimonas</taxon>
    </lineage>
</organism>
<keyword evidence="3" id="KW-1185">Reference proteome</keyword>
<dbReference type="Pfam" id="PF02635">
    <property type="entry name" value="DsrE"/>
    <property type="match status" value="1"/>
</dbReference>